<dbReference type="PANTHER" id="PTHR23226:SF377">
    <property type="entry name" value="ZINC FINGER AND SCAN DOMAIN-CONTAINING PROTEIN 20"/>
    <property type="match status" value="1"/>
</dbReference>
<dbReference type="FunFam" id="3.30.160.60:FF:000862">
    <property type="entry name" value="zinc finger protein 697"/>
    <property type="match status" value="1"/>
</dbReference>
<keyword evidence="10" id="KW-0539">Nucleus</keyword>
<evidence type="ECO:0000256" key="3">
    <source>
        <dbReference type="ARBA" id="ARBA00022723"/>
    </source>
</evidence>
<sequence>MGAWGRGRTLFPWGGGSPVPPRGFGKSRDLRKHRQTHTAARPFSCPQCGSSFRLKQILVSHQKVHGSEKPFGCADCGKSFVQKHHLQSHRRTHTGERPFPCSECGRRFRKKTHLVRHLRTHTGERPYACACCGRSFAHKQHLLRHQQLHAEPADGTALPPAEQKPFPCPECGKSFSWKKNLTSHRRLHLEGRPFASPARGAAVLRVLRRHRGQGEEPAAPTWSAQLRGPMWHRDGDKDRAAVLLPMGTVQGTR</sequence>
<feature type="domain" description="C2H2-type" evidence="13">
    <location>
        <begin position="71"/>
        <end position="98"/>
    </location>
</feature>
<keyword evidence="4" id="KW-0677">Repeat</keyword>
<keyword evidence="7" id="KW-0805">Transcription regulation</keyword>
<keyword evidence="3" id="KW-0479">Metal-binding</keyword>
<evidence type="ECO:0000256" key="8">
    <source>
        <dbReference type="ARBA" id="ARBA00023125"/>
    </source>
</evidence>
<evidence type="ECO:0000256" key="2">
    <source>
        <dbReference type="ARBA" id="ARBA00006991"/>
    </source>
</evidence>
<evidence type="ECO:0000256" key="5">
    <source>
        <dbReference type="ARBA" id="ARBA00022771"/>
    </source>
</evidence>
<dbReference type="PROSITE" id="PS50157">
    <property type="entry name" value="ZINC_FINGER_C2H2_2"/>
    <property type="match status" value="5"/>
</dbReference>
<dbReference type="PANTHER" id="PTHR23226">
    <property type="entry name" value="ZINC FINGER AND SCAN DOMAIN-CONTAINING"/>
    <property type="match status" value="1"/>
</dbReference>
<evidence type="ECO:0000256" key="6">
    <source>
        <dbReference type="ARBA" id="ARBA00022833"/>
    </source>
</evidence>
<evidence type="ECO:0000256" key="9">
    <source>
        <dbReference type="ARBA" id="ARBA00023163"/>
    </source>
</evidence>
<accession>A0A8B9T5B5</accession>
<comment type="similarity">
    <text evidence="2">Belongs to the krueppel C2H2-type zinc-finger protein family.</text>
</comment>
<dbReference type="Pfam" id="PF00096">
    <property type="entry name" value="zf-C2H2"/>
    <property type="match status" value="3"/>
</dbReference>
<evidence type="ECO:0000259" key="13">
    <source>
        <dbReference type="PROSITE" id="PS50157"/>
    </source>
</evidence>
<keyword evidence="6" id="KW-0862">Zinc</keyword>
<evidence type="ECO:0000313" key="14">
    <source>
        <dbReference type="Ensembl" id="ENSAPLP00020016308.1"/>
    </source>
</evidence>
<dbReference type="GO" id="GO:0000981">
    <property type="term" value="F:DNA-binding transcription factor activity, RNA polymerase II-specific"/>
    <property type="evidence" value="ECO:0007669"/>
    <property type="project" value="TreeGrafter"/>
</dbReference>
<comment type="subcellular location">
    <subcellularLocation>
        <location evidence="1">Nucleus</location>
    </subcellularLocation>
</comment>
<evidence type="ECO:0000256" key="11">
    <source>
        <dbReference type="PROSITE-ProRule" id="PRU00042"/>
    </source>
</evidence>
<reference evidence="14" key="1">
    <citation type="submission" date="2019-08" db="EMBL/GenBank/DDBJ databases">
        <title>Three high-quality genomes provides insights into domestication of ducks.</title>
        <authorList>
            <person name="Hou Z.C."/>
            <person name="Zhu F."/>
            <person name="Yin Z.T."/>
            <person name="Zhang F."/>
        </authorList>
    </citation>
    <scope>NUCLEOTIDE SEQUENCE [LARGE SCALE GENOMIC DNA]</scope>
</reference>
<keyword evidence="8" id="KW-0238">DNA-binding</keyword>
<keyword evidence="5 11" id="KW-0863">Zinc-finger</keyword>
<protein>
    <recommendedName>
        <fullName evidence="13">C2H2-type domain-containing protein</fullName>
    </recommendedName>
</protein>
<dbReference type="InterPro" id="IPR013087">
    <property type="entry name" value="Znf_C2H2_type"/>
</dbReference>
<proteinExistence type="inferred from homology"/>
<evidence type="ECO:0000256" key="12">
    <source>
        <dbReference type="SAM" id="MobiDB-lite"/>
    </source>
</evidence>
<reference evidence="14" key="3">
    <citation type="submission" date="2025-09" db="UniProtKB">
        <authorList>
            <consortium name="Ensembl"/>
        </authorList>
    </citation>
    <scope>IDENTIFICATION</scope>
</reference>
<dbReference type="SMART" id="SM00355">
    <property type="entry name" value="ZnF_C2H2"/>
    <property type="match status" value="5"/>
</dbReference>
<dbReference type="GO" id="GO:0005634">
    <property type="term" value="C:nucleus"/>
    <property type="evidence" value="ECO:0007669"/>
    <property type="project" value="UniProtKB-SubCell"/>
</dbReference>
<evidence type="ECO:0000256" key="1">
    <source>
        <dbReference type="ARBA" id="ARBA00004123"/>
    </source>
</evidence>
<feature type="domain" description="C2H2-type" evidence="13">
    <location>
        <begin position="166"/>
        <end position="193"/>
    </location>
</feature>
<evidence type="ECO:0000256" key="10">
    <source>
        <dbReference type="ARBA" id="ARBA00023242"/>
    </source>
</evidence>
<dbReference type="GO" id="GO:0008270">
    <property type="term" value="F:zinc ion binding"/>
    <property type="evidence" value="ECO:0007669"/>
    <property type="project" value="UniProtKB-KW"/>
</dbReference>
<evidence type="ECO:0000256" key="4">
    <source>
        <dbReference type="ARBA" id="ARBA00022737"/>
    </source>
</evidence>
<organism evidence="14 15">
    <name type="scientific">Anas platyrhynchos</name>
    <name type="common">Mallard</name>
    <name type="synonym">Anas boschas</name>
    <dbReference type="NCBI Taxonomy" id="8839"/>
    <lineage>
        <taxon>Eukaryota</taxon>
        <taxon>Metazoa</taxon>
        <taxon>Chordata</taxon>
        <taxon>Craniata</taxon>
        <taxon>Vertebrata</taxon>
        <taxon>Euteleostomi</taxon>
        <taxon>Archelosauria</taxon>
        <taxon>Archosauria</taxon>
        <taxon>Dinosauria</taxon>
        <taxon>Saurischia</taxon>
        <taxon>Theropoda</taxon>
        <taxon>Coelurosauria</taxon>
        <taxon>Aves</taxon>
        <taxon>Neognathae</taxon>
        <taxon>Galloanserae</taxon>
        <taxon>Anseriformes</taxon>
        <taxon>Anatidae</taxon>
        <taxon>Anatinae</taxon>
        <taxon>Anas</taxon>
    </lineage>
</organism>
<feature type="domain" description="C2H2-type" evidence="13">
    <location>
        <begin position="127"/>
        <end position="154"/>
    </location>
</feature>
<name>A0A8B9T5B5_ANAPL</name>
<dbReference type="Ensembl" id="ENSAPLT00020017597.1">
    <property type="protein sequence ID" value="ENSAPLP00020016308.1"/>
    <property type="gene ID" value="ENSAPLG00020011753.1"/>
</dbReference>
<dbReference type="InterPro" id="IPR036236">
    <property type="entry name" value="Znf_C2H2_sf"/>
</dbReference>
<dbReference type="GO" id="GO:0000978">
    <property type="term" value="F:RNA polymerase II cis-regulatory region sequence-specific DNA binding"/>
    <property type="evidence" value="ECO:0007669"/>
    <property type="project" value="TreeGrafter"/>
</dbReference>
<dbReference type="FunFam" id="3.30.160.60:FF:000320">
    <property type="entry name" value="Zinc finger protein 777"/>
    <property type="match status" value="1"/>
</dbReference>
<reference evidence="14" key="2">
    <citation type="submission" date="2025-08" db="UniProtKB">
        <authorList>
            <consortium name="Ensembl"/>
        </authorList>
    </citation>
    <scope>IDENTIFICATION</scope>
</reference>
<dbReference type="SUPFAM" id="SSF57667">
    <property type="entry name" value="beta-beta-alpha zinc fingers"/>
    <property type="match status" value="3"/>
</dbReference>
<dbReference type="FunFam" id="3.30.160.60:FF:000358">
    <property type="entry name" value="zinc finger protein 24"/>
    <property type="match status" value="1"/>
</dbReference>
<dbReference type="Proteomes" id="UP000694400">
    <property type="component" value="Chromosome 2"/>
</dbReference>
<feature type="domain" description="C2H2-type" evidence="13">
    <location>
        <begin position="43"/>
        <end position="70"/>
    </location>
</feature>
<dbReference type="FunFam" id="3.30.160.60:FF:002343">
    <property type="entry name" value="Zinc finger protein 33A"/>
    <property type="match status" value="1"/>
</dbReference>
<dbReference type="Gene3D" id="3.30.160.60">
    <property type="entry name" value="Classic Zinc Finger"/>
    <property type="match status" value="5"/>
</dbReference>
<feature type="domain" description="C2H2-type" evidence="13">
    <location>
        <begin position="99"/>
        <end position="126"/>
    </location>
</feature>
<dbReference type="FunFam" id="3.30.160.60:FF:002716">
    <property type="entry name" value="Zinc finger protein 212"/>
    <property type="match status" value="1"/>
</dbReference>
<evidence type="ECO:0000256" key="7">
    <source>
        <dbReference type="ARBA" id="ARBA00023015"/>
    </source>
</evidence>
<dbReference type="PROSITE" id="PS00028">
    <property type="entry name" value="ZINC_FINGER_C2H2_1"/>
    <property type="match status" value="5"/>
</dbReference>
<keyword evidence="9" id="KW-0804">Transcription</keyword>
<feature type="region of interest" description="Disordered" evidence="12">
    <location>
        <begin position="1"/>
        <end position="22"/>
    </location>
</feature>
<dbReference type="AlphaFoldDB" id="A0A8B9T5B5"/>
<evidence type="ECO:0000313" key="15">
    <source>
        <dbReference type="Proteomes" id="UP000694400"/>
    </source>
</evidence>